<feature type="transmembrane region" description="Helical" evidence="13">
    <location>
        <begin position="292"/>
        <end position="309"/>
    </location>
</feature>
<keyword evidence="6" id="KW-0560">Oxidoreductase</keyword>
<dbReference type="Proteomes" id="UP001599542">
    <property type="component" value="Unassembled WGS sequence"/>
</dbReference>
<evidence type="ECO:0000256" key="12">
    <source>
        <dbReference type="SAM" id="MobiDB-lite"/>
    </source>
</evidence>
<comment type="caution">
    <text evidence="14">The sequence shown here is derived from an EMBL/GenBank/DDBJ whole genome shotgun (WGS) entry which is preliminary data.</text>
</comment>
<keyword evidence="7" id="KW-0408">Iron</keyword>
<comment type="subcellular location">
    <subcellularLocation>
        <location evidence="1">Membrane</location>
        <topology evidence="1">Multi-pass membrane protein</topology>
    </subcellularLocation>
</comment>
<evidence type="ECO:0000256" key="2">
    <source>
        <dbReference type="ARBA" id="ARBA00022475"/>
    </source>
</evidence>
<protein>
    <submittedName>
        <fullName evidence="14">Heme A synthase</fullName>
    </submittedName>
</protein>
<dbReference type="EMBL" id="JBHYPX010000002">
    <property type="protein sequence ID" value="MFE1350631.1"/>
    <property type="molecule type" value="Genomic_DNA"/>
</dbReference>
<proteinExistence type="predicted"/>
<keyword evidence="8" id="KW-0350">Heme biosynthesis</keyword>
<evidence type="ECO:0000256" key="11">
    <source>
        <dbReference type="ARBA" id="ARBA00023444"/>
    </source>
</evidence>
<evidence type="ECO:0000313" key="14">
    <source>
        <dbReference type="EMBL" id="MFE1350631.1"/>
    </source>
</evidence>
<keyword evidence="10" id="KW-1015">Disulfide bond</keyword>
<evidence type="ECO:0000256" key="6">
    <source>
        <dbReference type="ARBA" id="ARBA00023002"/>
    </source>
</evidence>
<dbReference type="Pfam" id="PF02628">
    <property type="entry name" value="COX15-CtaA"/>
    <property type="match status" value="1"/>
</dbReference>
<gene>
    <name evidence="14" type="ORF">ACFW6T_01420</name>
</gene>
<organism evidence="14 15">
    <name type="scientific">Kitasatospora phosalacinea</name>
    <dbReference type="NCBI Taxonomy" id="2065"/>
    <lineage>
        <taxon>Bacteria</taxon>
        <taxon>Bacillati</taxon>
        <taxon>Actinomycetota</taxon>
        <taxon>Actinomycetes</taxon>
        <taxon>Kitasatosporales</taxon>
        <taxon>Streptomycetaceae</taxon>
        <taxon>Kitasatospora</taxon>
    </lineage>
</organism>
<evidence type="ECO:0000256" key="9">
    <source>
        <dbReference type="ARBA" id="ARBA00023136"/>
    </source>
</evidence>
<keyword evidence="9 13" id="KW-0472">Membrane</keyword>
<keyword evidence="15" id="KW-1185">Reference proteome</keyword>
<dbReference type="RefSeq" id="WP_380317207.1">
    <property type="nucleotide sequence ID" value="NZ_JBHYPW010000003.1"/>
</dbReference>
<evidence type="ECO:0000256" key="10">
    <source>
        <dbReference type="ARBA" id="ARBA00023157"/>
    </source>
</evidence>
<evidence type="ECO:0000256" key="7">
    <source>
        <dbReference type="ARBA" id="ARBA00023004"/>
    </source>
</evidence>
<evidence type="ECO:0000256" key="8">
    <source>
        <dbReference type="ARBA" id="ARBA00023133"/>
    </source>
</evidence>
<evidence type="ECO:0000313" key="15">
    <source>
        <dbReference type="Proteomes" id="UP001599542"/>
    </source>
</evidence>
<keyword evidence="4" id="KW-0479">Metal-binding</keyword>
<comment type="pathway">
    <text evidence="11">Porphyrin-containing compound metabolism.</text>
</comment>
<keyword evidence="2" id="KW-1003">Cell membrane</keyword>
<reference evidence="14 15" key="1">
    <citation type="submission" date="2024-09" db="EMBL/GenBank/DDBJ databases">
        <title>The Natural Products Discovery Center: Release of the First 8490 Sequenced Strains for Exploring Actinobacteria Biosynthetic Diversity.</title>
        <authorList>
            <person name="Kalkreuter E."/>
            <person name="Kautsar S.A."/>
            <person name="Yang D."/>
            <person name="Bader C.D."/>
            <person name="Teijaro C.N."/>
            <person name="Fluegel L."/>
            <person name="Davis C.M."/>
            <person name="Simpson J.R."/>
            <person name="Lauterbach L."/>
            <person name="Steele A.D."/>
            <person name="Gui C."/>
            <person name="Meng S."/>
            <person name="Li G."/>
            <person name="Viehrig K."/>
            <person name="Ye F."/>
            <person name="Su P."/>
            <person name="Kiefer A.F."/>
            <person name="Nichols A."/>
            <person name="Cepeda A.J."/>
            <person name="Yan W."/>
            <person name="Fan B."/>
            <person name="Jiang Y."/>
            <person name="Adhikari A."/>
            <person name="Zheng C.-J."/>
            <person name="Schuster L."/>
            <person name="Cowan T.M."/>
            <person name="Smanski M.J."/>
            <person name="Chevrette M.G."/>
            <person name="De Carvalho L.P.S."/>
            <person name="Shen B."/>
        </authorList>
    </citation>
    <scope>NUCLEOTIDE SEQUENCE [LARGE SCALE GENOMIC DNA]</scope>
    <source>
        <strain evidence="14 15">NPDC058753</strain>
    </source>
</reference>
<feature type="transmembrane region" description="Helical" evidence="13">
    <location>
        <begin position="315"/>
        <end position="338"/>
    </location>
</feature>
<keyword evidence="5 13" id="KW-1133">Transmembrane helix</keyword>
<accession>A0ABW6GD31</accession>
<feature type="region of interest" description="Disordered" evidence="12">
    <location>
        <begin position="1"/>
        <end position="36"/>
    </location>
</feature>
<feature type="transmembrane region" description="Helical" evidence="13">
    <location>
        <begin position="119"/>
        <end position="138"/>
    </location>
</feature>
<dbReference type="PANTHER" id="PTHR35457">
    <property type="entry name" value="HEME A SYNTHASE"/>
    <property type="match status" value="1"/>
</dbReference>
<keyword evidence="3 13" id="KW-0812">Transmembrane</keyword>
<name>A0ABW6GD31_9ACTN</name>
<feature type="transmembrane region" description="Helical" evidence="13">
    <location>
        <begin position="150"/>
        <end position="168"/>
    </location>
</feature>
<feature type="transmembrane region" description="Helical" evidence="13">
    <location>
        <begin position="258"/>
        <end position="280"/>
    </location>
</feature>
<evidence type="ECO:0000256" key="5">
    <source>
        <dbReference type="ARBA" id="ARBA00022989"/>
    </source>
</evidence>
<dbReference type="InterPro" id="IPR003780">
    <property type="entry name" value="COX15/CtaA_fam"/>
</dbReference>
<evidence type="ECO:0000256" key="1">
    <source>
        <dbReference type="ARBA" id="ARBA00004141"/>
    </source>
</evidence>
<evidence type="ECO:0000256" key="3">
    <source>
        <dbReference type="ARBA" id="ARBA00022692"/>
    </source>
</evidence>
<dbReference type="InterPro" id="IPR050450">
    <property type="entry name" value="COX15/CtaA_HemeA_synthase"/>
</dbReference>
<evidence type="ECO:0000256" key="13">
    <source>
        <dbReference type="SAM" id="Phobius"/>
    </source>
</evidence>
<evidence type="ECO:0000256" key="4">
    <source>
        <dbReference type="ARBA" id="ARBA00022723"/>
    </source>
</evidence>
<sequence length="358" mass="37958">MILFVSRPRRNVSPPTAPRPHRRTRPPPGAGARCKPAYDGPVTNPLSLLAERWHPTPQHVRRAALAALVMSVVIVVTGGAVRLTDSGLGCTTWPACTDGSVTPTPEMGVHGVIEFTNRMLTYVLSAAIGWFILAARCAKPWRRSLTELGWSQFWLVVSNAVLGGITVLTDLNPYVVALHMVAALGLVWTAVLGWERSKEGDGAPHPLVAPGLQRFAQVLVAAIGALVLVGTLVTGAGHHPGSAGTWRIPLDYDRLAQAHADLVFLAVGLTLAALLVFAAVKAPPAARARVRELFVLLLLQGVLGFVQYFTDAPEVMVGLHMLGAAVIWAAALRVPLALRTRTAAPDRPAAAPAAELVA</sequence>
<dbReference type="PANTHER" id="PTHR35457:SF1">
    <property type="entry name" value="HEME A SYNTHASE"/>
    <property type="match status" value="1"/>
</dbReference>
<feature type="transmembrane region" description="Helical" evidence="13">
    <location>
        <begin position="63"/>
        <end position="83"/>
    </location>
</feature>
<feature type="transmembrane region" description="Helical" evidence="13">
    <location>
        <begin position="215"/>
        <end position="238"/>
    </location>
</feature>
<feature type="transmembrane region" description="Helical" evidence="13">
    <location>
        <begin position="174"/>
        <end position="194"/>
    </location>
</feature>